<evidence type="ECO:0000313" key="3">
    <source>
        <dbReference type="Proteomes" id="UP000250079"/>
    </source>
</evidence>
<feature type="compositionally biased region" description="Basic and acidic residues" evidence="1">
    <location>
        <begin position="228"/>
        <end position="241"/>
    </location>
</feature>
<organism evidence="2 3">
    <name type="scientific">Granulosicoccus antarcticus IMCC3135</name>
    <dbReference type="NCBI Taxonomy" id="1192854"/>
    <lineage>
        <taxon>Bacteria</taxon>
        <taxon>Pseudomonadati</taxon>
        <taxon>Pseudomonadota</taxon>
        <taxon>Gammaproteobacteria</taxon>
        <taxon>Chromatiales</taxon>
        <taxon>Granulosicoccaceae</taxon>
        <taxon>Granulosicoccus</taxon>
    </lineage>
</organism>
<proteinExistence type="predicted"/>
<dbReference type="KEGG" id="gai:IMCC3135_28835"/>
<evidence type="ECO:0000313" key="2">
    <source>
        <dbReference type="EMBL" id="ASJ75819.1"/>
    </source>
</evidence>
<accession>A0A2Z2NWT7</accession>
<dbReference type="RefSeq" id="WP_157736331.1">
    <property type="nucleotide sequence ID" value="NZ_CP018632.1"/>
</dbReference>
<sequence>MDKSAQQGVRVPYQRCLARKLLMAATVFVALSWQPQLLVATAVADTAAMKDLTVSLWVRDTGLNGFNIDEYRTQSDSMALVLIAFPKTNESARDWSVAFINSMLKPDQEAGHKISILDETEMKEGLFAGKLNTSAPGLDMSTHAVLVSRPDDDDLRIRVRTIIRTGEPVQVSLLALLDDKASDAEKILADKIAYSARLPINSSAAVLPLESMIEVMTKPLMYPEADDRDSGEVAAKPEKGRQIAQAPAPEKVSKPSKTKAPVSQSGKAPELREMPGPRVKLRRGKMLNSVPDGYRMEMFTTNYWTNSSMTSTRKLHLKLMKDGQFEKSHFAVTGGSGGVTAVITTGDKHGSVGSVSGDTNPGGPGTRSMALTKREGLDPKKYGVYYISDNKIELRHASGEITTHEFRTDGYYLFDLDGKRYFASSPEGWERKDRDNDTLYRSVDGSYLARVRPLTNRVNDAEKLMKDWIKKMKEQGTIISATPLKFGKAGVHKYARTVTSYKDGSKKDVYLRYGSSPRQIEFTRYAGATGNDVAIDFVRYVN</sequence>
<dbReference type="EMBL" id="CP018632">
    <property type="protein sequence ID" value="ASJ75819.1"/>
    <property type="molecule type" value="Genomic_DNA"/>
</dbReference>
<feature type="region of interest" description="Disordered" evidence="1">
    <location>
        <begin position="223"/>
        <end position="278"/>
    </location>
</feature>
<dbReference type="Proteomes" id="UP000250079">
    <property type="component" value="Chromosome"/>
</dbReference>
<protein>
    <submittedName>
        <fullName evidence="2">Uncharacterized protein</fullName>
    </submittedName>
</protein>
<keyword evidence="3" id="KW-1185">Reference proteome</keyword>
<dbReference type="AlphaFoldDB" id="A0A2Z2NWT7"/>
<gene>
    <name evidence="2" type="ORF">IMCC3135_28835</name>
</gene>
<reference evidence="2 3" key="1">
    <citation type="submission" date="2016-12" db="EMBL/GenBank/DDBJ databases">
        <authorList>
            <person name="Song W.-J."/>
            <person name="Kurnit D.M."/>
        </authorList>
    </citation>
    <scope>NUCLEOTIDE SEQUENCE [LARGE SCALE GENOMIC DNA]</scope>
    <source>
        <strain evidence="2 3">IMCC3135</strain>
    </source>
</reference>
<evidence type="ECO:0000256" key="1">
    <source>
        <dbReference type="SAM" id="MobiDB-lite"/>
    </source>
</evidence>
<name>A0A2Z2NWT7_9GAMM</name>